<feature type="region of interest" description="Disordered" evidence="1">
    <location>
        <begin position="1"/>
        <end position="23"/>
    </location>
</feature>
<evidence type="ECO:0000259" key="2">
    <source>
        <dbReference type="Pfam" id="PF12728"/>
    </source>
</evidence>
<dbReference type="AlphaFoldDB" id="A0A0R0CJ51"/>
<gene>
    <name evidence="3" type="ORF">ABB26_03685</name>
</gene>
<dbReference type="InterPro" id="IPR009061">
    <property type="entry name" value="DNA-bd_dom_put_sf"/>
</dbReference>
<protein>
    <recommendedName>
        <fullName evidence="2">Helix-turn-helix domain-containing protein</fullName>
    </recommendedName>
</protein>
<dbReference type="PATRIC" id="fig|405444.3.peg.3409"/>
<dbReference type="InterPro" id="IPR041657">
    <property type="entry name" value="HTH_17"/>
</dbReference>
<name>A0A0R0CJ51_9GAMM</name>
<dbReference type="RefSeq" id="WP_083490670.1">
    <property type="nucleotide sequence ID" value="NZ_LDJI01000006.1"/>
</dbReference>
<comment type="caution">
    <text evidence="3">The sequence shown here is derived from an EMBL/GenBank/DDBJ whole genome shotgun (WGS) entry which is preliminary data.</text>
</comment>
<accession>A0A0R0CJ51</accession>
<dbReference type="SUPFAM" id="SSF46955">
    <property type="entry name" value="Putative DNA-binding domain"/>
    <property type="match status" value="1"/>
</dbReference>
<evidence type="ECO:0000313" key="3">
    <source>
        <dbReference type="EMBL" id="KRG65652.1"/>
    </source>
</evidence>
<dbReference type="OrthoDB" id="5297660at2"/>
<dbReference type="Proteomes" id="UP000050864">
    <property type="component" value="Unassembled WGS sequence"/>
</dbReference>
<proteinExistence type="predicted"/>
<evidence type="ECO:0000313" key="4">
    <source>
        <dbReference type="Proteomes" id="UP000050864"/>
    </source>
</evidence>
<sequence length="71" mass="7878">MTVERTNDRMSGPQAAAHLGLSKSTLEKMRMEGRGPRYLKLGGRCFYRRSDLDAYLEAAIVETTDSRALAG</sequence>
<reference evidence="3 4" key="1">
    <citation type="submission" date="2015-05" db="EMBL/GenBank/DDBJ databases">
        <title>Genome sequencing and analysis of members of genus Stenotrophomonas.</title>
        <authorList>
            <person name="Patil P.P."/>
            <person name="Midha S."/>
            <person name="Patil P.B."/>
        </authorList>
    </citation>
    <scope>NUCLEOTIDE SEQUENCE [LARGE SCALE GENOMIC DNA]</scope>
    <source>
        <strain evidence="3 4">DSM 18929</strain>
    </source>
</reference>
<dbReference type="STRING" id="405444.ABB26_03685"/>
<dbReference type="EMBL" id="LDJI01000006">
    <property type="protein sequence ID" value="KRG65652.1"/>
    <property type="molecule type" value="Genomic_DNA"/>
</dbReference>
<dbReference type="Pfam" id="PF12728">
    <property type="entry name" value="HTH_17"/>
    <property type="match status" value="1"/>
</dbReference>
<evidence type="ECO:0000256" key="1">
    <source>
        <dbReference type="SAM" id="MobiDB-lite"/>
    </source>
</evidence>
<feature type="domain" description="Helix-turn-helix" evidence="2">
    <location>
        <begin position="13"/>
        <end position="58"/>
    </location>
</feature>
<organism evidence="3 4">
    <name type="scientific">Stenotrophomonas humi</name>
    <dbReference type="NCBI Taxonomy" id="405444"/>
    <lineage>
        <taxon>Bacteria</taxon>
        <taxon>Pseudomonadati</taxon>
        <taxon>Pseudomonadota</taxon>
        <taxon>Gammaproteobacteria</taxon>
        <taxon>Lysobacterales</taxon>
        <taxon>Lysobacteraceae</taxon>
        <taxon>Stenotrophomonas</taxon>
    </lineage>
</organism>
<keyword evidence="4" id="KW-1185">Reference proteome</keyword>